<dbReference type="PANTHER" id="PTHR43671:SF63">
    <property type="entry name" value="SERINE_THREONINE-PROTEIN KINASE NEK6 ISOFORM X1"/>
    <property type="match status" value="1"/>
</dbReference>
<dbReference type="GO" id="GO:0055028">
    <property type="term" value="C:cortical microtubule"/>
    <property type="evidence" value="ECO:0007669"/>
    <property type="project" value="TreeGrafter"/>
</dbReference>
<keyword evidence="1" id="KW-0808">Transferase</keyword>
<accession>S8C3Z4</accession>
<dbReference type="InterPro" id="IPR011009">
    <property type="entry name" value="Kinase-like_dom_sf"/>
</dbReference>
<gene>
    <name evidence="6" type="ORF">M569_15659</name>
</gene>
<dbReference type="PANTHER" id="PTHR43671">
    <property type="entry name" value="SERINE/THREONINE-PROTEIN KINASE NEK"/>
    <property type="match status" value="1"/>
</dbReference>
<dbReference type="Gene3D" id="3.30.200.20">
    <property type="entry name" value="Phosphorylase Kinase, domain 1"/>
    <property type="match status" value="1"/>
</dbReference>
<keyword evidence="2" id="KW-0547">Nucleotide-binding</keyword>
<dbReference type="PROSITE" id="PS50011">
    <property type="entry name" value="PROTEIN_KINASE_DOM"/>
    <property type="match status" value="1"/>
</dbReference>
<dbReference type="EMBL" id="AUSU01008596">
    <property type="protein sequence ID" value="EPS59151.1"/>
    <property type="molecule type" value="Genomic_DNA"/>
</dbReference>
<proteinExistence type="predicted"/>
<dbReference type="OrthoDB" id="248923at2759"/>
<evidence type="ECO:0000313" key="7">
    <source>
        <dbReference type="Proteomes" id="UP000015453"/>
    </source>
</evidence>
<evidence type="ECO:0000313" key="6">
    <source>
        <dbReference type="EMBL" id="EPS59151.1"/>
    </source>
</evidence>
<keyword evidence="4" id="KW-0067">ATP-binding</keyword>
<keyword evidence="7" id="KW-1185">Reference proteome</keyword>
<feature type="domain" description="Protein kinase" evidence="5">
    <location>
        <begin position="10"/>
        <end position="240"/>
    </location>
</feature>
<dbReference type="SUPFAM" id="SSF56112">
    <property type="entry name" value="Protein kinase-like (PK-like)"/>
    <property type="match status" value="1"/>
</dbReference>
<evidence type="ECO:0000256" key="2">
    <source>
        <dbReference type="ARBA" id="ARBA00022741"/>
    </source>
</evidence>
<dbReference type="GO" id="GO:0007017">
    <property type="term" value="P:microtubule-based process"/>
    <property type="evidence" value="ECO:0007669"/>
    <property type="project" value="TreeGrafter"/>
</dbReference>
<sequence>DPSSKLEEDYQVLERIGRSSSSATFLVLHRTENKKYVLKKLSGLSKQTDAKFKRTLHQEINSIVKLKHPYIVECKDAWMDEASCCICIITNYCERGDISQVIRRARGAYFPEEIVCKWLAQLLLAVDYLHSNRVLHRNLKLSNVFVTKENDIRLGDFGLAKFFDEGTLASSAVANPNYMCPELLSDIPYGYKSDIWSVGCCVFEIAAHQQAFRAADLTELMNKINRSLISPLPIIYSATL</sequence>
<dbReference type="InterPro" id="IPR050660">
    <property type="entry name" value="NEK_Ser/Thr_kinase"/>
</dbReference>
<organism evidence="6 7">
    <name type="scientific">Genlisea aurea</name>
    <dbReference type="NCBI Taxonomy" id="192259"/>
    <lineage>
        <taxon>Eukaryota</taxon>
        <taxon>Viridiplantae</taxon>
        <taxon>Streptophyta</taxon>
        <taxon>Embryophyta</taxon>
        <taxon>Tracheophyta</taxon>
        <taxon>Spermatophyta</taxon>
        <taxon>Magnoliopsida</taxon>
        <taxon>eudicotyledons</taxon>
        <taxon>Gunneridae</taxon>
        <taxon>Pentapetalae</taxon>
        <taxon>asterids</taxon>
        <taxon>lamiids</taxon>
        <taxon>Lamiales</taxon>
        <taxon>Lentibulariaceae</taxon>
        <taxon>Genlisea</taxon>
    </lineage>
</organism>
<evidence type="ECO:0000256" key="1">
    <source>
        <dbReference type="ARBA" id="ARBA00022679"/>
    </source>
</evidence>
<dbReference type="GO" id="GO:0004674">
    <property type="term" value="F:protein serine/threonine kinase activity"/>
    <property type="evidence" value="ECO:0007669"/>
    <property type="project" value="TreeGrafter"/>
</dbReference>
<protein>
    <recommendedName>
        <fullName evidence="5">Protein kinase domain-containing protein</fullName>
    </recommendedName>
</protein>
<keyword evidence="3" id="KW-0418">Kinase</keyword>
<dbReference type="Pfam" id="PF00069">
    <property type="entry name" value="Pkinase"/>
    <property type="match status" value="1"/>
</dbReference>
<dbReference type="GO" id="GO:0005524">
    <property type="term" value="F:ATP binding"/>
    <property type="evidence" value="ECO:0007669"/>
    <property type="project" value="UniProtKB-KW"/>
</dbReference>
<feature type="non-terminal residue" evidence="6">
    <location>
        <position position="1"/>
    </location>
</feature>
<dbReference type="Gene3D" id="1.10.510.10">
    <property type="entry name" value="Transferase(Phosphotransferase) domain 1"/>
    <property type="match status" value="1"/>
</dbReference>
<dbReference type="AlphaFoldDB" id="S8C3Z4"/>
<evidence type="ECO:0000256" key="3">
    <source>
        <dbReference type="ARBA" id="ARBA00022777"/>
    </source>
</evidence>
<evidence type="ECO:0000259" key="5">
    <source>
        <dbReference type="PROSITE" id="PS50011"/>
    </source>
</evidence>
<dbReference type="InterPro" id="IPR000719">
    <property type="entry name" value="Prot_kinase_dom"/>
</dbReference>
<dbReference type="Proteomes" id="UP000015453">
    <property type="component" value="Unassembled WGS sequence"/>
</dbReference>
<name>S8C3Z4_9LAMI</name>
<reference evidence="6 7" key="1">
    <citation type="journal article" date="2013" name="BMC Genomics">
        <title>The miniature genome of a carnivorous plant Genlisea aurea contains a low number of genes and short non-coding sequences.</title>
        <authorList>
            <person name="Leushkin E.V."/>
            <person name="Sutormin R.A."/>
            <person name="Nabieva E.R."/>
            <person name="Penin A.A."/>
            <person name="Kondrashov A.S."/>
            <person name="Logacheva M.D."/>
        </authorList>
    </citation>
    <scope>NUCLEOTIDE SEQUENCE [LARGE SCALE GENOMIC DNA]</scope>
</reference>
<comment type="caution">
    <text evidence="6">The sequence shown here is derived from an EMBL/GenBank/DDBJ whole genome shotgun (WGS) entry which is preliminary data.</text>
</comment>
<evidence type="ECO:0000256" key="4">
    <source>
        <dbReference type="ARBA" id="ARBA00022840"/>
    </source>
</evidence>